<keyword evidence="3" id="KW-1185">Reference proteome</keyword>
<accession>A0A0F7FZW5</accession>
<sequence>MWASIVAVAGTLAGVGLTGFTQQWIERRARRREHDREVRAQVSRLLKAVLRYRELHWLFVQDIRDGQRETREHRVARYRARSEVTEALDELALTTGDRTLLEAASTAAWHAIGLSDITLGPVRRRRFAPGVEARLAAGRGRTRDAHSALREAGHAYRPRR</sequence>
<gene>
    <name evidence="2" type="ORF">SXIM_43040</name>
</gene>
<protein>
    <submittedName>
        <fullName evidence="2">Herbicide Basta/bialophos/Rely 2000/Liberty resistance protein</fullName>
    </submittedName>
</protein>
<feature type="compositionally biased region" description="Basic and acidic residues" evidence="1">
    <location>
        <begin position="141"/>
        <end position="154"/>
    </location>
</feature>
<dbReference type="RefSeq" id="WP_030738801.1">
    <property type="nucleotide sequence ID" value="NZ_CP009922.3"/>
</dbReference>
<dbReference type="EMBL" id="CP009922">
    <property type="protein sequence ID" value="AKG45688.1"/>
    <property type="molecule type" value="Genomic_DNA"/>
</dbReference>
<reference evidence="2" key="1">
    <citation type="submission" date="2019-08" db="EMBL/GenBank/DDBJ databases">
        <title>Complete genome sequence of a mangrove-derived Streptomyces xiamenensis.</title>
        <authorList>
            <person name="Xu J."/>
        </authorList>
    </citation>
    <scope>NUCLEOTIDE SEQUENCE</scope>
    <source>
        <strain evidence="2">318</strain>
    </source>
</reference>
<name>A0A0F7FZW5_9ACTN</name>
<evidence type="ECO:0000256" key="1">
    <source>
        <dbReference type="SAM" id="MobiDB-lite"/>
    </source>
</evidence>
<dbReference type="Proteomes" id="UP000034034">
    <property type="component" value="Chromosome"/>
</dbReference>
<feature type="region of interest" description="Disordered" evidence="1">
    <location>
        <begin position="138"/>
        <end position="160"/>
    </location>
</feature>
<dbReference type="PATRIC" id="fig|408015.6.peg.4357"/>
<dbReference type="AlphaFoldDB" id="A0A0F7FZW5"/>
<organism evidence="2 3">
    <name type="scientific">Streptomyces xiamenensis</name>
    <dbReference type="NCBI Taxonomy" id="408015"/>
    <lineage>
        <taxon>Bacteria</taxon>
        <taxon>Bacillati</taxon>
        <taxon>Actinomycetota</taxon>
        <taxon>Actinomycetes</taxon>
        <taxon>Kitasatosporales</taxon>
        <taxon>Streptomycetaceae</taxon>
        <taxon>Streptomyces</taxon>
    </lineage>
</organism>
<dbReference type="HOGENOM" id="CLU_108053_0_0_11"/>
<evidence type="ECO:0000313" key="3">
    <source>
        <dbReference type="Proteomes" id="UP000034034"/>
    </source>
</evidence>
<proteinExistence type="predicted"/>
<evidence type="ECO:0000313" key="2">
    <source>
        <dbReference type="EMBL" id="AKG45688.1"/>
    </source>
</evidence>
<dbReference type="KEGG" id="sxi:SXIM_43040"/>
<dbReference type="STRING" id="408015.SXIM_43040"/>